<organism evidence="1 2">
    <name type="scientific">Eumeta variegata</name>
    <name type="common">Bagworm moth</name>
    <name type="synonym">Eumeta japonica</name>
    <dbReference type="NCBI Taxonomy" id="151549"/>
    <lineage>
        <taxon>Eukaryota</taxon>
        <taxon>Metazoa</taxon>
        <taxon>Ecdysozoa</taxon>
        <taxon>Arthropoda</taxon>
        <taxon>Hexapoda</taxon>
        <taxon>Insecta</taxon>
        <taxon>Pterygota</taxon>
        <taxon>Neoptera</taxon>
        <taxon>Endopterygota</taxon>
        <taxon>Lepidoptera</taxon>
        <taxon>Glossata</taxon>
        <taxon>Ditrysia</taxon>
        <taxon>Tineoidea</taxon>
        <taxon>Psychidae</taxon>
        <taxon>Oiketicinae</taxon>
        <taxon>Eumeta</taxon>
    </lineage>
</organism>
<name>A0A4C1Z850_EUMVA</name>
<sequence>MLQQDSCHKRSHIVIAHEAYAVAIGDGRGGAGRASRPRPSRSAAVNLIVLGRWSDGAEWKMKKKNTSAP</sequence>
<gene>
    <name evidence="1" type="ORF">EVAR_66020_1</name>
</gene>
<accession>A0A4C1Z850</accession>
<keyword evidence="2" id="KW-1185">Reference proteome</keyword>
<dbReference type="EMBL" id="BGZK01001613">
    <property type="protein sequence ID" value="GBP83284.1"/>
    <property type="molecule type" value="Genomic_DNA"/>
</dbReference>
<dbReference type="Proteomes" id="UP000299102">
    <property type="component" value="Unassembled WGS sequence"/>
</dbReference>
<evidence type="ECO:0000313" key="1">
    <source>
        <dbReference type="EMBL" id="GBP83284.1"/>
    </source>
</evidence>
<evidence type="ECO:0000313" key="2">
    <source>
        <dbReference type="Proteomes" id="UP000299102"/>
    </source>
</evidence>
<proteinExistence type="predicted"/>
<reference evidence="1 2" key="1">
    <citation type="journal article" date="2019" name="Commun. Biol.">
        <title>The bagworm genome reveals a unique fibroin gene that provides high tensile strength.</title>
        <authorList>
            <person name="Kono N."/>
            <person name="Nakamura H."/>
            <person name="Ohtoshi R."/>
            <person name="Tomita M."/>
            <person name="Numata K."/>
            <person name="Arakawa K."/>
        </authorList>
    </citation>
    <scope>NUCLEOTIDE SEQUENCE [LARGE SCALE GENOMIC DNA]</scope>
</reference>
<protein>
    <submittedName>
        <fullName evidence="1">Uncharacterized protein</fullName>
    </submittedName>
</protein>
<dbReference type="AlphaFoldDB" id="A0A4C1Z850"/>
<comment type="caution">
    <text evidence="1">The sequence shown here is derived from an EMBL/GenBank/DDBJ whole genome shotgun (WGS) entry which is preliminary data.</text>
</comment>